<accession>N4WJV8</accession>
<dbReference type="Pfam" id="PF07997">
    <property type="entry name" value="DUF1694"/>
    <property type="match status" value="1"/>
</dbReference>
<dbReference type="InterPro" id="IPR029064">
    <property type="entry name" value="Ribosomal_eL30-like_sf"/>
</dbReference>
<dbReference type="InterPro" id="IPR012543">
    <property type="entry name" value="DUF1694"/>
</dbReference>
<sequence>MAKKEIDDYLQEGIYGRRELNPDERKAYLGTLRERIVLVLKQSEVRGKKGLRAIEQTLQQHPNARMLMNGHMSFRFFKPYRNIANQYNISYTSVSNQEAKSDYGIVITLDSAIEKENIFLNEDKPRTRRNSEEKKSWWKKLLGF</sequence>
<dbReference type="EMBL" id="APML01000042">
    <property type="protein sequence ID" value="ENH96457.1"/>
    <property type="molecule type" value="Genomic_DNA"/>
</dbReference>
<name>N4WJV8_9BACI</name>
<dbReference type="PATRIC" id="fig|1308866.3.peg.2151"/>
<comment type="caution">
    <text evidence="1">The sequence shown here is derived from an EMBL/GenBank/DDBJ whole genome shotgun (WGS) entry which is preliminary data.</text>
</comment>
<organism evidence="1 2">
    <name type="scientific">Gracilibacillus halophilus YIM-C55.5</name>
    <dbReference type="NCBI Taxonomy" id="1308866"/>
    <lineage>
        <taxon>Bacteria</taxon>
        <taxon>Bacillati</taxon>
        <taxon>Bacillota</taxon>
        <taxon>Bacilli</taxon>
        <taxon>Bacillales</taxon>
        <taxon>Bacillaceae</taxon>
        <taxon>Gracilibacillus</taxon>
    </lineage>
</organism>
<dbReference type="OrthoDB" id="95278at2"/>
<evidence type="ECO:0000313" key="1">
    <source>
        <dbReference type="EMBL" id="ENH96457.1"/>
    </source>
</evidence>
<dbReference type="Gene3D" id="3.30.1330.30">
    <property type="match status" value="1"/>
</dbReference>
<dbReference type="PIRSF" id="PIRSF034303">
    <property type="entry name" value="DUF1694"/>
    <property type="match status" value="1"/>
</dbReference>
<keyword evidence="2" id="KW-1185">Reference proteome</keyword>
<reference evidence="1 2" key="1">
    <citation type="submission" date="2013-03" db="EMBL/GenBank/DDBJ databases">
        <title>Draft genome sequence of Gracibacillus halophilus YIM-C55.5, a moderately halophilic and thermophilic organism from the Xiaochaidamu salt lake.</title>
        <authorList>
            <person name="Sugumar T."/>
            <person name="Polireddy D.R."/>
            <person name="Antony A."/>
            <person name="Madhava Y.R."/>
            <person name="Sivakumar N."/>
        </authorList>
    </citation>
    <scope>NUCLEOTIDE SEQUENCE [LARGE SCALE GENOMIC DNA]</scope>
    <source>
        <strain evidence="1 2">YIM-C55.5</strain>
    </source>
</reference>
<dbReference type="SUPFAM" id="SSF160515">
    <property type="entry name" value="YueI-like"/>
    <property type="match status" value="1"/>
</dbReference>
<dbReference type="Proteomes" id="UP000012283">
    <property type="component" value="Unassembled WGS sequence"/>
</dbReference>
<protein>
    <recommendedName>
        <fullName evidence="3">DUF1694 domain-containing protein</fullName>
    </recommendedName>
</protein>
<dbReference type="STRING" id="1308866.J416_10606"/>
<evidence type="ECO:0008006" key="3">
    <source>
        <dbReference type="Google" id="ProtNLM"/>
    </source>
</evidence>
<dbReference type="eggNOG" id="COG5506">
    <property type="taxonomic scope" value="Bacteria"/>
</dbReference>
<dbReference type="AlphaFoldDB" id="N4WJV8"/>
<dbReference type="RefSeq" id="WP_003470085.1">
    <property type="nucleotide sequence ID" value="NZ_APML01000042.1"/>
</dbReference>
<proteinExistence type="predicted"/>
<gene>
    <name evidence="1" type="ORF">J416_10606</name>
</gene>
<evidence type="ECO:0000313" key="2">
    <source>
        <dbReference type="Proteomes" id="UP000012283"/>
    </source>
</evidence>